<name>A0AAP2Z0T0_9EURY</name>
<feature type="compositionally biased region" description="Polar residues" evidence="1">
    <location>
        <begin position="327"/>
        <end position="342"/>
    </location>
</feature>
<proteinExistence type="predicted"/>
<evidence type="ECO:0000313" key="2">
    <source>
        <dbReference type="EMBL" id="MCU4742360.1"/>
    </source>
</evidence>
<feature type="region of interest" description="Disordered" evidence="1">
    <location>
        <begin position="506"/>
        <end position="527"/>
    </location>
</feature>
<protein>
    <submittedName>
        <fullName evidence="2">Uncharacterized protein</fullName>
    </submittedName>
</protein>
<feature type="compositionally biased region" description="Basic and acidic residues" evidence="1">
    <location>
        <begin position="385"/>
        <end position="416"/>
    </location>
</feature>
<feature type="compositionally biased region" description="Basic and acidic residues" evidence="1">
    <location>
        <begin position="360"/>
        <end position="376"/>
    </location>
</feature>
<feature type="compositionally biased region" description="Polar residues" evidence="1">
    <location>
        <begin position="518"/>
        <end position="527"/>
    </location>
</feature>
<dbReference type="Proteomes" id="UP001321018">
    <property type="component" value="Unassembled WGS sequence"/>
</dbReference>
<feature type="compositionally biased region" description="Basic and acidic residues" evidence="1">
    <location>
        <begin position="209"/>
        <end position="218"/>
    </location>
</feature>
<comment type="caution">
    <text evidence="2">The sequence shown here is derived from an EMBL/GenBank/DDBJ whole genome shotgun (WGS) entry which is preliminary data.</text>
</comment>
<feature type="compositionally biased region" description="Acidic residues" evidence="1">
    <location>
        <begin position="264"/>
        <end position="273"/>
    </location>
</feature>
<feature type="region of interest" description="Disordered" evidence="1">
    <location>
        <begin position="203"/>
        <end position="446"/>
    </location>
</feature>
<dbReference type="RefSeq" id="WP_338004180.1">
    <property type="nucleotide sequence ID" value="NZ_JAOPKA010000007.1"/>
</dbReference>
<feature type="compositionally biased region" description="Polar residues" evidence="1">
    <location>
        <begin position="424"/>
        <end position="436"/>
    </location>
</feature>
<feature type="compositionally biased region" description="Low complexity" evidence="1">
    <location>
        <begin position="288"/>
        <end position="310"/>
    </location>
</feature>
<evidence type="ECO:0000313" key="3">
    <source>
        <dbReference type="Proteomes" id="UP001321018"/>
    </source>
</evidence>
<dbReference type="EMBL" id="JAOPKA010000007">
    <property type="protein sequence ID" value="MCU4742360.1"/>
    <property type="molecule type" value="Genomic_DNA"/>
</dbReference>
<feature type="compositionally biased region" description="Low complexity" evidence="1">
    <location>
        <begin position="237"/>
        <end position="249"/>
    </location>
</feature>
<sequence>MSPDRAHGSTRDVLVCADVLGAFGVTPADVRTQTDPTLEDRSLERVLAIALEDTRDRTAMVRQIVCRSSRGLDCSARYSTSALADELTTTFEAVDWSIDVCERDGGGRLGVRATDGSGRRRETEIEYPETPLECDNFPAVLAGLNDEILYSVDARFVLLSSGVDRWRAALVEREELEGVRDRYGHRIPVFDRPLCPEYGIDSYVGGTESRGECGRTSDGDSETGPWPAWALERTKWSTSTTGSTSSGHASESDDSRDRTAPDDATPDLIEEAEPDRSQSESESGSRLEATTEAATRVETGTETGDSSGRSSRTDTDTDAETLVSDAEGSNESMGNGTTSESSDLVVAGGSPTVSRVRQQGNDERNGERGSERDGDSHQYPAATGKSERAVERTDPPRADRNDRSAVVSRRERRETDTDGFGTLSGKTKTARVTNDSFGADVETPTDDDRYRALGAAIGTGKNVSVKGLLDDDEFLPELPAAERVETRIEFADEFDPAAVPKAKAAAEESGFEWVESGSLETTRISES</sequence>
<organism evidence="2 3">
    <name type="scientific">Natronoglomus mannanivorans</name>
    <dbReference type="NCBI Taxonomy" id="2979990"/>
    <lineage>
        <taxon>Archaea</taxon>
        <taxon>Methanobacteriati</taxon>
        <taxon>Methanobacteriota</taxon>
        <taxon>Stenosarchaea group</taxon>
        <taxon>Halobacteria</taxon>
        <taxon>Halobacteriales</taxon>
        <taxon>Natrialbaceae</taxon>
        <taxon>Natronoglomus</taxon>
    </lineage>
</organism>
<gene>
    <name evidence="2" type="ORF">OB960_13240</name>
</gene>
<evidence type="ECO:0000256" key="1">
    <source>
        <dbReference type="SAM" id="MobiDB-lite"/>
    </source>
</evidence>
<reference evidence="2" key="1">
    <citation type="submission" date="2022-09" db="EMBL/GenBank/DDBJ databases">
        <title>Enrichment on poylsaccharides allowed isolation of novel metabolic and taxonomic groups of Haloarchaea.</title>
        <authorList>
            <person name="Sorokin D.Y."/>
            <person name="Elcheninov A.G."/>
            <person name="Khizhniak T.V."/>
            <person name="Kolganova T.V."/>
            <person name="Kublanov I.V."/>
        </authorList>
    </citation>
    <scope>NUCLEOTIDE SEQUENCE</scope>
    <source>
        <strain evidence="2">AArc-xg1-1</strain>
    </source>
</reference>
<dbReference type="AlphaFoldDB" id="A0AAP2Z0T0"/>
<accession>A0AAP2Z0T0</accession>
<feature type="compositionally biased region" description="Basic and acidic residues" evidence="1">
    <location>
        <begin position="250"/>
        <end position="261"/>
    </location>
</feature>
<feature type="compositionally biased region" description="Basic and acidic residues" evidence="1">
    <location>
        <begin position="274"/>
        <end position="285"/>
    </location>
</feature>